<comment type="similarity">
    <text evidence="2 6">Belongs to the group II decarboxylase family.</text>
</comment>
<gene>
    <name evidence="7" type="primary">GADL1_0</name>
    <name evidence="7" type="ORF">GWK47_008097</name>
</gene>
<keyword evidence="8" id="KW-1185">Reference proteome</keyword>
<dbReference type="PANTHER" id="PTHR45677">
    <property type="entry name" value="GLUTAMATE DECARBOXYLASE-RELATED"/>
    <property type="match status" value="1"/>
</dbReference>
<dbReference type="SUPFAM" id="SSF53383">
    <property type="entry name" value="PLP-dependent transferases"/>
    <property type="match status" value="1"/>
</dbReference>
<evidence type="ECO:0000256" key="1">
    <source>
        <dbReference type="ARBA" id="ARBA00001933"/>
    </source>
</evidence>
<dbReference type="InterPro" id="IPR002129">
    <property type="entry name" value="PyrdxlP-dep_de-COase"/>
</dbReference>
<dbReference type="GO" id="GO:0019752">
    <property type="term" value="P:carboxylic acid metabolic process"/>
    <property type="evidence" value="ECO:0007669"/>
    <property type="project" value="InterPro"/>
</dbReference>
<evidence type="ECO:0000256" key="2">
    <source>
        <dbReference type="ARBA" id="ARBA00009533"/>
    </source>
</evidence>
<dbReference type="Gene3D" id="3.40.640.10">
    <property type="entry name" value="Type I PLP-dependent aspartate aminotransferase-like (Major domain)"/>
    <property type="match status" value="1"/>
</dbReference>
<organism evidence="7 8">
    <name type="scientific">Chionoecetes opilio</name>
    <name type="common">Atlantic snow crab</name>
    <name type="synonym">Cancer opilio</name>
    <dbReference type="NCBI Taxonomy" id="41210"/>
    <lineage>
        <taxon>Eukaryota</taxon>
        <taxon>Metazoa</taxon>
        <taxon>Ecdysozoa</taxon>
        <taxon>Arthropoda</taxon>
        <taxon>Crustacea</taxon>
        <taxon>Multicrustacea</taxon>
        <taxon>Malacostraca</taxon>
        <taxon>Eumalacostraca</taxon>
        <taxon>Eucarida</taxon>
        <taxon>Decapoda</taxon>
        <taxon>Pleocyemata</taxon>
        <taxon>Brachyura</taxon>
        <taxon>Eubrachyura</taxon>
        <taxon>Majoidea</taxon>
        <taxon>Majidae</taxon>
        <taxon>Chionoecetes</taxon>
    </lineage>
</organism>
<evidence type="ECO:0000256" key="3">
    <source>
        <dbReference type="ARBA" id="ARBA00022793"/>
    </source>
</evidence>
<accession>A0A8J4XZK5</accession>
<sequence>MCLTLYRFSYETAPVFVLIELYIIEKMLKMFGWERGDGVFCPAGFCLGFGMDNVVEVQTDSEGRMCPEALREAVVAARERGGDPLFVNATCGTTVLGACDPLEKLADVCVDECLWLHADSDTTMGLRGKSRRFVAHEHSHNIDI</sequence>
<dbReference type="EMBL" id="JACEEZ010017815">
    <property type="protein sequence ID" value="KAG0717307.1"/>
    <property type="molecule type" value="Genomic_DNA"/>
</dbReference>
<dbReference type="PANTHER" id="PTHR45677:SF8">
    <property type="entry name" value="CYSTEINE SULFINIC ACID DECARBOXYLASE"/>
    <property type="match status" value="1"/>
</dbReference>
<dbReference type="Pfam" id="PF00282">
    <property type="entry name" value="Pyridoxal_deC"/>
    <property type="match status" value="1"/>
</dbReference>
<dbReference type="GO" id="GO:0016831">
    <property type="term" value="F:carboxy-lyase activity"/>
    <property type="evidence" value="ECO:0007669"/>
    <property type="project" value="UniProtKB-KW"/>
</dbReference>
<evidence type="ECO:0000313" key="8">
    <source>
        <dbReference type="Proteomes" id="UP000770661"/>
    </source>
</evidence>
<dbReference type="AlphaFoldDB" id="A0A8J4XZK5"/>
<protein>
    <submittedName>
        <fullName evidence="7">Acidic amino acid decarboxylase GADL1</fullName>
    </submittedName>
</protein>
<keyword evidence="3" id="KW-0210">Decarboxylase</keyword>
<name>A0A8J4XZK5_CHIOP</name>
<evidence type="ECO:0000256" key="5">
    <source>
        <dbReference type="ARBA" id="ARBA00023239"/>
    </source>
</evidence>
<keyword evidence="5 6" id="KW-0456">Lyase</keyword>
<evidence type="ECO:0000256" key="6">
    <source>
        <dbReference type="RuleBase" id="RU000382"/>
    </source>
</evidence>
<dbReference type="GO" id="GO:0005737">
    <property type="term" value="C:cytoplasm"/>
    <property type="evidence" value="ECO:0007669"/>
    <property type="project" value="TreeGrafter"/>
</dbReference>
<evidence type="ECO:0000256" key="4">
    <source>
        <dbReference type="ARBA" id="ARBA00022898"/>
    </source>
</evidence>
<dbReference type="InterPro" id="IPR015424">
    <property type="entry name" value="PyrdxlP-dep_Trfase"/>
</dbReference>
<reference evidence="7" key="1">
    <citation type="submission" date="2020-07" db="EMBL/GenBank/DDBJ databases">
        <title>The High-quality genome of the commercially important snow crab, Chionoecetes opilio.</title>
        <authorList>
            <person name="Jeong J.-H."/>
            <person name="Ryu S."/>
        </authorList>
    </citation>
    <scope>NUCLEOTIDE SEQUENCE</scope>
    <source>
        <strain evidence="7">MADBK_172401_WGS</strain>
        <tissue evidence="7">Digestive gland</tissue>
    </source>
</reference>
<keyword evidence="4 6" id="KW-0663">Pyridoxal phosphate</keyword>
<evidence type="ECO:0000313" key="7">
    <source>
        <dbReference type="EMBL" id="KAG0717307.1"/>
    </source>
</evidence>
<dbReference type="Proteomes" id="UP000770661">
    <property type="component" value="Unassembled WGS sequence"/>
</dbReference>
<dbReference type="InterPro" id="IPR015421">
    <property type="entry name" value="PyrdxlP-dep_Trfase_major"/>
</dbReference>
<dbReference type="GO" id="GO:0030170">
    <property type="term" value="F:pyridoxal phosphate binding"/>
    <property type="evidence" value="ECO:0007669"/>
    <property type="project" value="InterPro"/>
</dbReference>
<comment type="caution">
    <text evidence="7">The sequence shown here is derived from an EMBL/GenBank/DDBJ whole genome shotgun (WGS) entry which is preliminary data.</text>
</comment>
<comment type="cofactor">
    <cofactor evidence="1 6">
        <name>pyridoxal 5'-phosphate</name>
        <dbReference type="ChEBI" id="CHEBI:597326"/>
    </cofactor>
</comment>
<proteinExistence type="inferred from homology"/>
<dbReference type="OrthoDB" id="392571at2759"/>